<dbReference type="PROSITE" id="PS51352">
    <property type="entry name" value="THIOREDOXIN_2"/>
    <property type="match status" value="1"/>
</dbReference>
<evidence type="ECO:0000313" key="16">
    <source>
        <dbReference type="Proteomes" id="UP000243605"/>
    </source>
</evidence>
<dbReference type="EMBL" id="FOIT01000005">
    <property type="protein sequence ID" value="SEW12719.1"/>
    <property type="molecule type" value="Genomic_DNA"/>
</dbReference>
<keyword evidence="8" id="KW-0676">Redox-active center</keyword>
<dbReference type="RefSeq" id="WP_091475933.1">
    <property type="nucleotide sequence ID" value="NZ_FOIT01000005.1"/>
</dbReference>
<dbReference type="PIRSF" id="PIRSF000239">
    <property type="entry name" value="AHPC"/>
    <property type="match status" value="1"/>
</dbReference>
<sequence>MKTFPKFNLENQDGTEISNEKLKGKTLIYFYPKDNTPGCTTQACDLRDNMSTFNDLNIDVYGVSGDSKQKHKNFIEKHDLNFDLLVDEDFKLSETLGIYKEKKMFGKTFMGIERTSFLIDENSNILNVFEKVKPSDHVEDVKRWIEAND</sequence>
<evidence type="ECO:0000256" key="11">
    <source>
        <dbReference type="ARBA" id="ARBA00041373"/>
    </source>
</evidence>
<comment type="similarity">
    <text evidence="10">Belongs to the peroxiredoxin family. BCP/PrxQ subfamily.</text>
</comment>
<comment type="function">
    <text evidence="1">Thiol-specific peroxidase that catalyzes the reduction of hydrogen peroxide and organic hydroperoxides to water and alcohols, respectively. Plays a role in cell protection against oxidative stress by detoxifying peroxides and as sensor of hydrogen peroxide-mediated signaling events.</text>
</comment>
<evidence type="ECO:0000256" key="2">
    <source>
        <dbReference type="ARBA" id="ARBA00011245"/>
    </source>
</evidence>
<accession>A0A662Z6P3</accession>
<dbReference type="AlphaFoldDB" id="A0A662Z6P3"/>
<feature type="active site" description="Cysteine sulfenic acid (-SOH) intermediate; for peroxidase activity" evidence="13">
    <location>
        <position position="39"/>
    </location>
</feature>
<dbReference type="Gene3D" id="3.40.30.10">
    <property type="entry name" value="Glutaredoxin"/>
    <property type="match status" value="1"/>
</dbReference>
<comment type="catalytic activity">
    <reaction evidence="12">
        <text>a hydroperoxide + [thioredoxin]-dithiol = an alcohol + [thioredoxin]-disulfide + H2O</text>
        <dbReference type="Rhea" id="RHEA:62620"/>
        <dbReference type="Rhea" id="RHEA-COMP:10698"/>
        <dbReference type="Rhea" id="RHEA-COMP:10700"/>
        <dbReference type="ChEBI" id="CHEBI:15377"/>
        <dbReference type="ChEBI" id="CHEBI:29950"/>
        <dbReference type="ChEBI" id="CHEBI:30879"/>
        <dbReference type="ChEBI" id="CHEBI:35924"/>
        <dbReference type="ChEBI" id="CHEBI:50058"/>
        <dbReference type="EC" id="1.11.1.24"/>
    </reaction>
</comment>
<dbReference type="EC" id="1.11.1.24" evidence="3"/>
<feature type="domain" description="Thioredoxin" evidence="14">
    <location>
        <begin position="1"/>
        <end position="149"/>
    </location>
</feature>
<evidence type="ECO:0000256" key="6">
    <source>
        <dbReference type="ARBA" id="ARBA00023002"/>
    </source>
</evidence>
<dbReference type="OrthoDB" id="9812811at2"/>
<dbReference type="GO" id="GO:0005737">
    <property type="term" value="C:cytoplasm"/>
    <property type="evidence" value="ECO:0007669"/>
    <property type="project" value="TreeGrafter"/>
</dbReference>
<evidence type="ECO:0000256" key="1">
    <source>
        <dbReference type="ARBA" id="ARBA00003330"/>
    </source>
</evidence>
<evidence type="ECO:0000256" key="3">
    <source>
        <dbReference type="ARBA" id="ARBA00013017"/>
    </source>
</evidence>
<dbReference type="SUPFAM" id="SSF52833">
    <property type="entry name" value="Thioredoxin-like"/>
    <property type="match status" value="1"/>
</dbReference>
<dbReference type="InterPro" id="IPR000866">
    <property type="entry name" value="AhpC/TSA"/>
</dbReference>
<dbReference type="GO" id="GO:0008379">
    <property type="term" value="F:thioredoxin peroxidase activity"/>
    <property type="evidence" value="ECO:0007669"/>
    <property type="project" value="TreeGrafter"/>
</dbReference>
<dbReference type="Pfam" id="PF00578">
    <property type="entry name" value="AhpC-TSA"/>
    <property type="match status" value="1"/>
</dbReference>
<evidence type="ECO:0000313" key="15">
    <source>
        <dbReference type="EMBL" id="SEW12719.1"/>
    </source>
</evidence>
<dbReference type="PANTHER" id="PTHR42801:SF4">
    <property type="entry name" value="AHPC_TSA FAMILY PROTEIN"/>
    <property type="match status" value="1"/>
</dbReference>
<keyword evidence="4" id="KW-0575">Peroxidase</keyword>
<evidence type="ECO:0000256" key="8">
    <source>
        <dbReference type="ARBA" id="ARBA00023284"/>
    </source>
</evidence>
<evidence type="ECO:0000256" key="10">
    <source>
        <dbReference type="ARBA" id="ARBA00038489"/>
    </source>
</evidence>
<dbReference type="InterPro" id="IPR013766">
    <property type="entry name" value="Thioredoxin_domain"/>
</dbReference>
<organism evidence="15 16">
    <name type="scientific">Aliicoccus persicus</name>
    <dbReference type="NCBI Taxonomy" id="930138"/>
    <lineage>
        <taxon>Bacteria</taxon>
        <taxon>Bacillati</taxon>
        <taxon>Bacillota</taxon>
        <taxon>Bacilli</taxon>
        <taxon>Bacillales</taxon>
        <taxon>Staphylococcaceae</taxon>
        <taxon>Aliicoccus</taxon>
    </lineage>
</organism>
<evidence type="ECO:0000256" key="4">
    <source>
        <dbReference type="ARBA" id="ARBA00022559"/>
    </source>
</evidence>
<dbReference type="InterPro" id="IPR036249">
    <property type="entry name" value="Thioredoxin-like_sf"/>
</dbReference>
<keyword evidence="6" id="KW-0560">Oxidoreductase</keyword>
<evidence type="ECO:0000256" key="13">
    <source>
        <dbReference type="PIRSR" id="PIRSR000239-1"/>
    </source>
</evidence>
<keyword evidence="5" id="KW-0049">Antioxidant</keyword>
<dbReference type="Proteomes" id="UP000243605">
    <property type="component" value="Unassembled WGS sequence"/>
</dbReference>
<evidence type="ECO:0000259" key="14">
    <source>
        <dbReference type="PROSITE" id="PS51352"/>
    </source>
</evidence>
<dbReference type="NCBIfam" id="NF006960">
    <property type="entry name" value="PRK09437.1"/>
    <property type="match status" value="1"/>
</dbReference>
<comment type="subunit">
    <text evidence="2">Monomer.</text>
</comment>
<reference evidence="15 16" key="1">
    <citation type="submission" date="2016-10" db="EMBL/GenBank/DDBJ databases">
        <authorList>
            <person name="Varghese N."/>
            <person name="Submissions S."/>
        </authorList>
    </citation>
    <scope>NUCLEOTIDE SEQUENCE [LARGE SCALE GENOMIC DNA]</scope>
    <source>
        <strain evidence="15 16">IBRC-M10081</strain>
    </source>
</reference>
<dbReference type="PANTHER" id="PTHR42801">
    <property type="entry name" value="THIOREDOXIN-DEPENDENT PEROXIDE REDUCTASE"/>
    <property type="match status" value="1"/>
</dbReference>
<evidence type="ECO:0000256" key="9">
    <source>
        <dbReference type="ARBA" id="ARBA00032824"/>
    </source>
</evidence>
<protein>
    <recommendedName>
        <fullName evidence="3">thioredoxin-dependent peroxiredoxin</fullName>
        <ecNumber evidence="3">1.11.1.24</ecNumber>
    </recommendedName>
    <alternativeName>
        <fullName evidence="11">Bacterioferritin comigratory protein</fullName>
    </alternativeName>
    <alternativeName>
        <fullName evidence="9">Thioredoxin peroxidase</fullName>
    </alternativeName>
</protein>
<evidence type="ECO:0000256" key="5">
    <source>
        <dbReference type="ARBA" id="ARBA00022862"/>
    </source>
</evidence>
<gene>
    <name evidence="15" type="ORF">SAMN05192557_1763</name>
</gene>
<dbReference type="FunFam" id="3.40.30.10:FF:000326">
    <property type="entry name" value="Bacterioferritin comigratory protein"/>
    <property type="match status" value="1"/>
</dbReference>
<dbReference type="GO" id="GO:0034599">
    <property type="term" value="P:cellular response to oxidative stress"/>
    <property type="evidence" value="ECO:0007669"/>
    <property type="project" value="TreeGrafter"/>
</dbReference>
<dbReference type="GO" id="GO:0045454">
    <property type="term" value="P:cell redox homeostasis"/>
    <property type="evidence" value="ECO:0007669"/>
    <property type="project" value="TreeGrafter"/>
</dbReference>
<dbReference type="InterPro" id="IPR024706">
    <property type="entry name" value="Peroxiredoxin_AhpC-typ"/>
</dbReference>
<keyword evidence="7" id="KW-1015">Disulfide bond</keyword>
<evidence type="ECO:0000256" key="12">
    <source>
        <dbReference type="ARBA" id="ARBA00049091"/>
    </source>
</evidence>
<evidence type="ECO:0000256" key="7">
    <source>
        <dbReference type="ARBA" id="ARBA00023157"/>
    </source>
</evidence>
<keyword evidence="16" id="KW-1185">Reference proteome</keyword>
<proteinExistence type="inferred from homology"/>
<name>A0A662Z6P3_9STAP</name>
<dbReference type="CDD" id="cd03017">
    <property type="entry name" value="PRX_BCP"/>
    <property type="match status" value="1"/>
</dbReference>
<dbReference type="InterPro" id="IPR050924">
    <property type="entry name" value="Peroxiredoxin_BCP/PrxQ"/>
</dbReference>